<gene>
    <name evidence="5" type="ORF">SteCoe_7131</name>
</gene>
<dbReference type="GO" id="GO:0004467">
    <property type="term" value="F:long-chain fatty acid-CoA ligase activity"/>
    <property type="evidence" value="ECO:0007669"/>
    <property type="project" value="TreeGrafter"/>
</dbReference>
<dbReference type="InterPro" id="IPR020845">
    <property type="entry name" value="AMP-binding_CS"/>
</dbReference>
<evidence type="ECO:0000259" key="4">
    <source>
        <dbReference type="Pfam" id="PF00501"/>
    </source>
</evidence>
<dbReference type="OrthoDB" id="3633556at2759"/>
<dbReference type="GO" id="GO:0005783">
    <property type="term" value="C:endoplasmic reticulum"/>
    <property type="evidence" value="ECO:0007669"/>
    <property type="project" value="TreeGrafter"/>
</dbReference>
<evidence type="ECO:0000256" key="1">
    <source>
        <dbReference type="ARBA" id="ARBA00022598"/>
    </source>
</evidence>
<comment type="caution">
    <text evidence="5">The sequence shown here is derived from an EMBL/GenBank/DDBJ whole genome shotgun (WGS) entry which is preliminary data.</text>
</comment>
<reference evidence="5 6" key="1">
    <citation type="submission" date="2016-11" db="EMBL/GenBank/DDBJ databases">
        <title>The macronuclear genome of Stentor coeruleus: a giant cell with tiny introns.</title>
        <authorList>
            <person name="Slabodnick M."/>
            <person name="Ruby J.G."/>
            <person name="Reiff S.B."/>
            <person name="Swart E.C."/>
            <person name="Gosai S."/>
            <person name="Prabakaran S."/>
            <person name="Witkowska E."/>
            <person name="Larue G.E."/>
            <person name="Fisher S."/>
            <person name="Freeman R.M."/>
            <person name="Gunawardena J."/>
            <person name="Chu W."/>
            <person name="Stover N.A."/>
            <person name="Gregory B.D."/>
            <person name="Nowacki M."/>
            <person name="Derisi J."/>
            <person name="Roy S.W."/>
            <person name="Marshall W.F."/>
            <person name="Sood P."/>
        </authorList>
    </citation>
    <scope>NUCLEOTIDE SEQUENCE [LARGE SCALE GENOMIC DNA]</scope>
    <source>
        <strain evidence="5">WM001</strain>
    </source>
</reference>
<evidence type="ECO:0000313" key="6">
    <source>
        <dbReference type="Proteomes" id="UP000187209"/>
    </source>
</evidence>
<dbReference type="PANTHER" id="PTHR43272">
    <property type="entry name" value="LONG-CHAIN-FATTY-ACID--COA LIGASE"/>
    <property type="match status" value="1"/>
</dbReference>
<organism evidence="5 6">
    <name type="scientific">Stentor coeruleus</name>
    <dbReference type="NCBI Taxonomy" id="5963"/>
    <lineage>
        <taxon>Eukaryota</taxon>
        <taxon>Sar</taxon>
        <taxon>Alveolata</taxon>
        <taxon>Ciliophora</taxon>
        <taxon>Postciliodesmatophora</taxon>
        <taxon>Heterotrichea</taxon>
        <taxon>Heterotrichida</taxon>
        <taxon>Stentoridae</taxon>
        <taxon>Stentor</taxon>
    </lineage>
</organism>
<keyword evidence="1" id="KW-0436">Ligase</keyword>
<evidence type="ECO:0000256" key="2">
    <source>
        <dbReference type="ARBA" id="ARBA00022832"/>
    </source>
</evidence>
<dbReference type="Proteomes" id="UP000187209">
    <property type="component" value="Unassembled WGS sequence"/>
</dbReference>
<accession>A0A1R2CNM5</accession>
<dbReference type="AlphaFoldDB" id="A0A1R2CNM5"/>
<dbReference type="Gene3D" id="3.40.50.12780">
    <property type="entry name" value="N-terminal domain of ligase-like"/>
    <property type="match status" value="1"/>
</dbReference>
<proteinExistence type="predicted"/>
<feature type="domain" description="AMP-dependent synthetase/ligase" evidence="4">
    <location>
        <begin position="59"/>
        <end position="484"/>
    </location>
</feature>
<dbReference type="GO" id="GO:0016020">
    <property type="term" value="C:membrane"/>
    <property type="evidence" value="ECO:0007669"/>
    <property type="project" value="TreeGrafter"/>
</dbReference>
<dbReference type="InterPro" id="IPR042099">
    <property type="entry name" value="ANL_N_sf"/>
</dbReference>
<dbReference type="PROSITE" id="PS00455">
    <property type="entry name" value="AMP_BINDING"/>
    <property type="match status" value="1"/>
</dbReference>
<evidence type="ECO:0000313" key="5">
    <source>
        <dbReference type="EMBL" id="OMJ90540.1"/>
    </source>
</evidence>
<keyword evidence="6" id="KW-1185">Reference proteome</keyword>
<dbReference type="Pfam" id="PF00501">
    <property type="entry name" value="AMP-binding"/>
    <property type="match status" value="1"/>
</dbReference>
<dbReference type="SUPFAM" id="SSF56801">
    <property type="entry name" value="Acetyl-CoA synthetase-like"/>
    <property type="match status" value="1"/>
</dbReference>
<name>A0A1R2CNM5_9CILI</name>
<sequence length="675" mass="75481">MDRKYLWIDPNSFAKTSSPEGKHLHWVTDLSDELPIVMGESNYSNTSPLTVPDLFTIALKTHANRGALRYKKEGKGQWIAWTYLQYYNDSKKFAASLIALNIKAFSTTNIIGFNSPQWVIGFNGTIFAGCIPVGTYTTNNVEACEYIAGHSEAQLILVQNEVQLKKYLKLWPSYPKIKAIVVYWPGKELESLRKNLPIYTWDEFMKMHSPKDLAEVDIRIGNIRPTQVATIVYTSGTTGPPKGVLLSHDNCTWTFKTIIDSSQLLGDDERTVSYLPLSHSAAQQLDIFAAIISKADVYFADEKALQGSLVNTMKEARPTFFFGVPRVFEKMEEKIRAIGANRSGWQKSVADWAKRVGFENSLNQVHGRPTTFSYSIVKRLVFDKIKEGLGLDQCKIIAVGAAPISKACLEYFLSLNVILMNVYGMSESSAPETLNILNKCNIYSAGCAIEGTDLVIKSPNGQILPRGEQGEICFRGRNKFMGYYKNDAATKETIDLEGFIHSGDKGYLDEKGFLYITGRYKELIITAGGENIPPILIEDAVKEKCSIISNAFLIGDARKYLSMLISFKSKPTADGNFTNELTLEVVEKLSQMGAKVTTTEEAASNQIVMKYIQGIIDYVNKQSTSRAQEIKKFKFIIQDFSIAGGELTPTLKVKRKVVLDKYKALIEKMYADPKL</sequence>
<evidence type="ECO:0000256" key="3">
    <source>
        <dbReference type="ARBA" id="ARBA00023098"/>
    </source>
</evidence>
<keyword evidence="2" id="KW-0276">Fatty acid metabolism</keyword>
<protein>
    <recommendedName>
        <fullName evidence="4">AMP-dependent synthetase/ligase domain-containing protein</fullName>
    </recommendedName>
</protein>
<dbReference type="EMBL" id="MPUH01000101">
    <property type="protein sequence ID" value="OMJ90540.1"/>
    <property type="molecule type" value="Genomic_DNA"/>
</dbReference>
<dbReference type="Pfam" id="PF23562">
    <property type="entry name" value="AMP-binding_C_3"/>
    <property type="match status" value="1"/>
</dbReference>
<dbReference type="InterPro" id="IPR000873">
    <property type="entry name" value="AMP-dep_synth/lig_dom"/>
</dbReference>
<dbReference type="PANTHER" id="PTHR43272:SF32">
    <property type="entry name" value="AMP-DEPENDENT SYNTHETASE_LIGASE DOMAIN-CONTAINING PROTEIN"/>
    <property type="match status" value="1"/>
</dbReference>
<keyword evidence="3" id="KW-0443">Lipid metabolism</keyword>